<accession>A0A1Y2FES4</accession>
<dbReference type="InterPro" id="IPR050613">
    <property type="entry name" value="Sec_Metabolite_Reg"/>
</dbReference>
<dbReference type="Gene3D" id="4.10.240.10">
    <property type="entry name" value="Zn(2)-C6 fungal-type DNA-binding domain"/>
    <property type="match status" value="1"/>
</dbReference>
<feature type="region of interest" description="Disordered" evidence="4">
    <location>
        <begin position="609"/>
        <end position="656"/>
    </location>
</feature>
<feature type="transmembrane region" description="Helical" evidence="5">
    <location>
        <begin position="239"/>
        <end position="262"/>
    </location>
</feature>
<dbReference type="Proteomes" id="UP000193467">
    <property type="component" value="Unassembled WGS sequence"/>
</dbReference>
<dbReference type="PANTHER" id="PTHR31001:SF87">
    <property type="entry name" value="COL-21"/>
    <property type="match status" value="1"/>
</dbReference>
<dbReference type="Pfam" id="PF04082">
    <property type="entry name" value="Fungal_trans"/>
    <property type="match status" value="1"/>
</dbReference>
<feature type="compositionally biased region" description="Low complexity" evidence="4">
    <location>
        <begin position="7"/>
        <end position="16"/>
    </location>
</feature>
<keyword evidence="5" id="KW-1133">Transmembrane helix</keyword>
<comment type="subcellular location">
    <subcellularLocation>
        <location evidence="1">Nucleus</location>
    </subcellularLocation>
</comment>
<evidence type="ECO:0000256" key="5">
    <source>
        <dbReference type="SAM" id="Phobius"/>
    </source>
</evidence>
<dbReference type="CDD" id="cd12148">
    <property type="entry name" value="fungal_TF_MHR"/>
    <property type="match status" value="1"/>
</dbReference>
<dbReference type="CDD" id="cd00067">
    <property type="entry name" value="GAL4"/>
    <property type="match status" value="1"/>
</dbReference>
<dbReference type="GO" id="GO:0006351">
    <property type="term" value="P:DNA-templated transcription"/>
    <property type="evidence" value="ECO:0007669"/>
    <property type="project" value="InterPro"/>
</dbReference>
<evidence type="ECO:0000256" key="3">
    <source>
        <dbReference type="ARBA" id="ARBA00023242"/>
    </source>
</evidence>
<feature type="compositionally biased region" description="Polar residues" evidence="4">
    <location>
        <begin position="103"/>
        <end position="114"/>
    </location>
</feature>
<evidence type="ECO:0000256" key="4">
    <source>
        <dbReference type="SAM" id="MobiDB-lite"/>
    </source>
</evidence>
<keyword evidence="5" id="KW-0812">Transmembrane</keyword>
<dbReference type="PROSITE" id="PS00463">
    <property type="entry name" value="ZN2_CY6_FUNGAL_1"/>
    <property type="match status" value="1"/>
</dbReference>
<dbReference type="InterPro" id="IPR007219">
    <property type="entry name" value="XnlR_reg_dom"/>
</dbReference>
<dbReference type="GO" id="GO:0008270">
    <property type="term" value="F:zinc ion binding"/>
    <property type="evidence" value="ECO:0007669"/>
    <property type="project" value="InterPro"/>
</dbReference>
<dbReference type="GO" id="GO:0003677">
    <property type="term" value="F:DNA binding"/>
    <property type="evidence" value="ECO:0007669"/>
    <property type="project" value="InterPro"/>
</dbReference>
<gene>
    <name evidence="7" type="ORF">BCR35DRAFT_85393</name>
</gene>
<dbReference type="OrthoDB" id="4934715at2759"/>
<name>A0A1Y2FES4_9BASI</name>
<reference evidence="7 8" key="1">
    <citation type="submission" date="2016-07" db="EMBL/GenBank/DDBJ databases">
        <title>Pervasive Adenine N6-methylation of Active Genes in Fungi.</title>
        <authorList>
            <consortium name="DOE Joint Genome Institute"/>
            <person name="Mondo S.J."/>
            <person name="Dannebaum R.O."/>
            <person name="Kuo R.C."/>
            <person name="Labutti K."/>
            <person name="Haridas S."/>
            <person name="Kuo A."/>
            <person name="Salamov A."/>
            <person name="Ahrendt S.R."/>
            <person name="Lipzen A."/>
            <person name="Sullivan W."/>
            <person name="Andreopoulos W.B."/>
            <person name="Clum A."/>
            <person name="Lindquist E."/>
            <person name="Daum C."/>
            <person name="Ramamoorthy G.K."/>
            <person name="Gryganskyi A."/>
            <person name="Culley D."/>
            <person name="Magnuson J.K."/>
            <person name="James T.Y."/>
            <person name="O'Malley M.A."/>
            <person name="Stajich J.E."/>
            <person name="Spatafora J.W."/>
            <person name="Visel A."/>
            <person name="Grigoriev I.V."/>
        </authorList>
    </citation>
    <scope>NUCLEOTIDE SEQUENCE [LARGE SCALE GENOMIC DNA]</scope>
    <source>
        <strain evidence="7 8">62-1032</strain>
    </source>
</reference>
<dbReference type="InterPro" id="IPR001138">
    <property type="entry name" value="Zn2Cys6_DnaBD"/>
</dbReference>
<keyword evidence="8" id="KW-1185">Reference proteome</keyword>
<organism evidence="7 8">
    <name type="scientific">Leucosporidium creatinivorum</name>
    <dbReference type="NCBI Taxonomy" id="106004"/>
    <lineage>
        <taxon>Eukaryota</taxon>
        <taxon>Fungi</taxon>
        <taxon>Dikarya</taxon>
        <taxon>Basidiomycota</taxon>
        <taxon>Pucciniomycotina</taxon>
        <taxon>Microbotryomycetes</taxon>
        <taxon>Leucosporidiales</taxon>
        <taxon>Leucosporidium</taxon>
    </lineage>
</organism>
<keyword evidence="2" id="KW-0479">Metal-binding</keyword>
<dbReference type="Pfam" id="PF00172">
    <property type="entry name" value="Zn_clus"/>
    <property type="match status" value="1"/>
</dbReference>
<feature type="compositionally biased region" description="Basic and acidic residues" evidence="4">
    <location>
        <begin position="116"/>
        <end position="132"/>
    </location>
</feature>
<evidence type="ECO:0000256" key="2">
    <source>
        <dbReference type="ARBA" id="ARBA00022723"/>
    </source>
</evidence>
<dbReference type="STRING" id="106004.A0A1Y2FES4"/>
<evidence type="ECO:0000313" key="8">
    <source>
        <dbReference type="Proteomes" id="UP000193467"/>
    </source>
</evidence>
<dbReference type="EMBL" id="MCGR01000022">
    <property type="protein sequence ID" value="ORY81806.1"/>
    <property type="molecule type" value="Genomic_DNA"/>
</dbReference>
<dbReference type="InParanoid" id="A0A1Y2FES4"/>
<keyword evidence="5" id="KW-0472">Membrane</keyword>
<evidence type="ECO:0000259" key="6">
    <source>
        <dbReference type="PROSITE" id="PS50048"/>
    </source>
</evidence>
<dbReference type="SMART" id="SM00906">
    <property type="entry name" value="Fungal_trans"/>
    <property type="match status" value="1"/>
</dbReference>
<dbReference type="SUPFAM" id="SSF57701">
    <property type="entry name" value="Zn2/Cys6 DNA-binding domain"/>
    <property type="match status" value="1"/>
</dbReference>
<dbReference type="PROSITE" id="PS50048">
    <property type="entry name" value="ZN2_CY6_FUNGAL_2"/>
    <property type="match status" value="1"/>
</dbReference>
<protein>
    <recommendedName>
        <fullName evidence="6">Zn(2)-C6 fungal-type domain-containing protein</fullName>
    </recommendedName>
</protein>
<feature type="domain" description="Zn(2)-C6 fungal-type" evidence="6">
    <location>
        <begin position="32"/>
        <end position="63"/>
    </location>
</feature>
<proteinExistence type="predicted"/>
<feature type="compositionally biased region" description="Polar residues" evidence="4">
    <location>
        <begin position="613"/>
        <end position="626"/>
    </location>
</feature>
<dbReference type="AlphaFoldDB" id="A0A1Y2FES4"/>
<dbReference type="PANTHER" id="PTHR31001">
    <property type="entry name" value="UNCHARACTERIZED TRANSCRIPTIONAL REGULATORY PROTEIN"/>
    <property type="match status" value="1"/>
</dbReference>
<feature type="region of interest" description="Disordered" evidence="4">
    <location>
        <begin position="1"/>
        <end position="24"/>
    </location>
</feature>
<comment type="caution">
    <text evidence="7">The sequence shown here is derived from an EMBL/GenBank/DDBJ whole genome shotgun (WGS) entry which is preliminary data.</text>
</comment>
<evidence type="ECO:0000313" key="7">
    <source>
        <dbReference type="EMBL" id="ORY81806.1"/>
    </source>
</evidence>
<dbReference type="SMART" id="SM00066">
    <property type="entry name" value="GAL4"/>
    <property type="match status" value="1"/>
</dbReference>
<keyword evidence="3" id="KW-0539">Nucleus</keyword>
<sequence length="752" mass="81269">MTKKGARVATAAAAGEGADDEPAKKRKRISYSCTACAQRKAKCDRARPCSTCTARGVGANCRYLVDGYDDPVDVITEVRDRLDSMEALLISMAGQSPPHHRPSNPSQDGRSGQLDNGDHRRPSGSRDEHEEPQAGFVSLQGQYFGASASASVDDKGTLASLFKASSAPRTQDAEGPTLVSTELLQCLPPRPLSDFFVTVYFSEINLTRYPISEPTFRSIYAEIWSLTPTSAMPATLVHLLPLVFIVLAIASLTAPANGILGLPAAKDGSSARQDLAHGLFASACRAQALANTTFEGKGDPLTVMAELLKTRYLVLVRRAADGYEFLGRAVHKGYTMGLHRRRTGLPPADEENRRRIWSYLLHLDRYLALLLGLPLTINDSFCDTPAPSNMSDLDQNMTLPMSTLTTSSFLILRHRLTKLMGRVVSEAFTGKPPYSAIVALEQSLQGWSDQLPEFFKLVPHGKAYDSPQGPGGTASVLEVQRYLLATEFRFIRTTLHRPYLASTDPNMALSRDACVASALDDLWSRLTAYPLRGMENLSSGSYRVTLSIVVLGVAMLLSPSSETSQQIHDCLLRFAAMGGKQADSNGNSLVDEPTFRQVATRELNQLKARITGKASQSAHASGTTSPRRLPPPTAPSAPLGAHAQPDSVPPLPLPPLENVNGSLQAVQNSDIFANAQNMLNIFPPNDQQQSFDLLGFTPFPSLDYSNFELGLGEGFGGEEGSGVMDLTGNGADINWDIFNDVLGNMEAVEPAE</sequence>
<dbReference type="InterPro" id="IPR036864">
    <property type="entry name" value="Zn2-C6_fun-type_DNA-bd_sf"/>
</dbReference>
<feature type="region of interest" description="Disordered" evidence="4">
    <location>
        <begin position="94"/>
        <end position="132"/>
    </location>
</feature>
<dbReference type="GO" id="GO:0005634">
    <property type="term" value="C:nucleus"/>
    <property type="evidence" value="ECO:0007669"/>
    <property type="project" value="UniProtKB-SubCell"/>
</dbReference>
<dbReference type="GO" id="GO:0000981">
    <property type="term" value="F:DNA-binding transcription factor activity, RNA polymerase II-specific"/>
    <property type="evidence" value="ECO:0007669"/>
    <property type="project" value="InterPro"/>
</dbReference>
<evidence type="ECO:0000256" key="1">
    <source>
        <dbReference type="ARBA" id="ARBA00004123"/>
    </source>
</evidence>